<dbReference type="GO" id="GO:0006289">
    <property type="term" value="P:nucleotide-excision repair"/>
    <property type="evidence" value="ECO:0007669"/>
    <property type="project" value="InterPro"/>
</dbReference>
<evidence type="ECO:0000256" key="5">
    <source>
        <dbReference type="ARBA" id="ARBA00023204"/>
    </source>
</evidence>
<gene>
    <name evidence="8" type="ORF">HPT30_21680</name>
</gene>
<proteinExistence type="predicted"/>
<evidence type="ECO:0000256" key="4">
    <source>
        <dbReference type="ARBA" id="ARBA00022881"/>
    </source>
</evidence>
<feature type="domain" description="UVR" evidence="6">
    <location>
        <begin position="204"/>
        <end position="239"/>
    </location>
</feature>
<accession>A0A850EUB3</accession>
<dbReference type="GO" id="GO:0004518">
    <property type="term" value="F:nuclease activity"/>
    <property type="evidence" value="ECO:0007669"/>
    <property type="project" value="UniProtKB-KW"/>
</dbReference>
<evidence type="ECO:0000313" key="8">
    <source>
        <dbReference type="EMBL" id="NUU62964.1"/>
    </source>
</evidence>
<dbReference type="Gene3D" id="3.40.1440.10">
    <property type="entry name" value="GIY-YIG endonuclease"/>
    <property type="match status" value="1"/>
</dbReference>
<dbReference type="SUPFAM" id="SSF46600">
    <property type="entry name" value="C-terminal UvrC-binding domain of UvrB"/>
    <property type="match status" value="1"/>
</dbReference>
<dbReference type="PROSITE" id="PS50164">
    <property type="entry name" value="GIY_YIG"/>
    <property type="match status" value="1"/>
</dbReference>
<evidence type="ECO:0000259" key="6">
    <source>
        <dbReference type="PROSITE" id="PS50151"/>
    </source>
</evidence>
<dbReference type="AlphaFoldDB" id="A0A850EUB3"/>
<dbReference type="CDD" id="cd10434">
    <property type="entry name" value="GIY-YIG_UvrC_Cho"/>
    <property type="match status" value="1"/>
</dbReference>
<keyword evidence="1" id="KW-0963">Cytoplasm</keyword>
<dbReference type="Proteomes" id="UP000564806">
    <property type="component" value="Unassembled WGS sequence"/>
</dbReference>
<dbReference type="InterPro" id="IPR000305">
    <property type="entry name" value="GIY-YIG_endonuc"/>
</dbReference>
<dbReference type="SMART" id="SM00465">
    <property type="entry name" value="GIYc"/>
    <property type="match status" value="1"/>
</dbReference>
<dbReference type="InterPro" id="IPR047296">
    <property type="entry name" value="GIY-YIG_UvrC_Cho"/>
</dbReference>
<keyword evidence="4" id="KW-0267">Excision nuclease</keyword>
<dbReference type="Pfam" id="PF02151">
    <property type="entry name" value="UVR"/>
    <property type="match status" value="1"/>
</dbReference>
<dbReference type="EMBL" id="JABWCS010000217">
    <property type="protein sequence ID" value="NUU62964.1"/>
    <property type="molecule type" value="Genomic_DNA"/>
</dbReference>
<evidence type="ECO:0000313" key="9">
    <source>
        <dbReference type="Proteomes" id="UP000564806"/>
    </source>
</evidence>
<dbReference type="FunFam" id="3.40.1440.10:FF:000001">
    <property type="entry name" value="UvrABC system protein C"/>
    <property type="match status" value="1"/>
</dbReference>
<dbReference type="Pfam" id="PF01541">
    <property type="entry name" value="GIY-YIG"/>
    <property type="match status" value="1"/>
</dbReference>
<keyword evidence="2" id="KW-0227">DNA damage</keyword>
<dbReference type="InterPro" id="IPR050066">
    <property type="entry name" value="UvrABC_protein_C"/>
</dbReference>
<comment type="caution">
    <text evidence="8">The sequence shown here is derived from an EMBL/GenBank/DDBJ whole genome shotgun (WGS) entry which is preliminary data.</text>
</comment>
<dbReference type="RefSeq" id="WP_175373408.1">
    <property type="nucleotide sequence ID" value="NZ_JABWCS010000217.1"/>
</dbReference>
<feature type="domain" description="GIY-YIG" evidence="7">
    <location>
        <begin position="12"/>
        <end position="91"/>
    </location>
</feature>
<protein>
    <submittedName>
        <fullName evidence="8">GIY-YIG nuclease family protein</fullName>
    </submittedName>
</protein>
<dbReference type="InterPro" id="IPR035901">
    <property type="entry name" value="GIY-YIG_endonuc_sf"/>
</dbReference>
<dbReference type="InterPro" id="IPR001943">
    <property type="entry name" value="UVR_dom"/>
</dbReference>
<evidence type="ECO:0000256" key="3">
    <source>
        <dbReference type="ARBA" id="ARBA00022769"/>
    </source>
</evidence>
<dbReference type="InterPro" id="IPR036876">
    <property type="entry name" value="UVR_dom_sf"/>
</dbReference>
<dbReference type="PANTHER" id="PTHR30562">
    <property type="entry name" value="UVRC/OXIDOREDUCTASE"/>
    <property type="match status" value="1"/>
</dbReference>
<keyword evidence="9" id="KW-1185">Reference proteome</keyword>
<keyword evidence="3" id="KW-0228">DNA excision</keyword>
<dbReference type="PANTHER" id="PTHR30562:SF1">
    <property type="entry name" value="UVRABC SYSTEM PROTEIN C"/>
    <property type="match status" value="1"/>
</dbReference>
<keyword evidence="5" id="KW-0234">DNA repair</keyword>
<reference evidence="8" key="1">
    <citation type="submission" date="2020-06" db="EMBL/GenBank/DDBJ databases">
        <title>Paenibacillus sp. nov., isolated from soil.</title>
        <authorList>
            <person name="Seo Y.L."/>
        </authorList>
    </citation>
    <scope>NUCLEOTIDE SEQUENCE [LARGE SCALE GENOMIC DNA]</scope>
    <source>
        <strain evidence="8">JW14</strain>
    </source>
</reference>
<evidence type="ECO:0000259" key="7">
    <source>
        <dbReference type="PROSITE" id="PS50164"/>
    </source>
</evidence>
<sequence>MNLTEKVKNLPLTPGVYLMKDSLGNIIYVGKAKALKRRVQSYFQDSKSHSPKVKRLVKNIKDLDYTLTDTEFEAFMLECKLIKELKPPYNRKMKNPLAYTYIVIQTDSNRRRIEVSYDPGDGAEQGDRRLLFGPYTSRSTVERAVQGVLEGYSILCSNPHSKKASLCLNHSLGLCIGMCAGGEALVTYNGIMDRFVALLDGTDMSILEGMEQRMADAAENYNYEAAAKYRDYIGAVRSLLQKEKVIEFAGANQRIAMVEPMNDRTLKLLLLQGNRILFQTKLESEDFSNASLQAEITTIIRDNFRSSPLQRSADISRHEIDEAQIIYSYLKGNSCSHMIIRDEWLTPENDAAINDAVREMLLNCYAI</sequence>
<dbReference type="Gene3D" id="4.10.860.10">
    <property type="entry name" value="UVR domain"/>
    <property type="match status" value="1"/>
</dbReference>
<dbReference type="SUPFAM" id="SSF82771">
    <property type="entry name" value="GIY-YIG endonuclease"/>
    <property type="match status" value="1"/>
</dbReference>
<organism evidence="8 9">
    <name type="scientific">Paenibacillus agri</name>
    <dbReference type="NCBI Taxonomy" id="2744309"/>
    <lineage>
        <taxon>Bacteria</taxon>
        <taxon>Bacillati</taxon>
        <taxon>Bacillota</taxon>
        <taxon>Bacilli</taxon>
        <taxon>Bacillales</taxon>
        <taxon>Paenibacillaceae</taxon>
        <taxon>Paenibacillus</taxon>
    </lineage>
</organism>
<dbReference type="GO" id="GO:0009380">
    <property type="term" value="C:excinuclease repair complex"/>
    <property type="evidence" value="ECO:0007669"/>
    <property type="project" value="TreeGrafter"/>
</dbReference>
<evidence type="ECO:0000256" key="2">
    <source>
        <dbReference type="ARBA" id="ARBA00022763"/>
    </source>
</evidence>
<dbReference type="PROSITE" id="PS50151">
    <property type="entry name" value="UVR"/>
    <property type="match status" value="1"/>
</dbReference>
<name>A0A850EUB3_9BACL</name>
<evidence type="ECO:0000256" key="1">
    <source>
        <dbReference type="ARBA" id="ARBA00022490"/>
    </source>
</evidence>